<evidence type="ECO:0000313" key="3">
    <source>
        <dbReference type="Proteomes" id="UP000315471"/>
    </source>
</evidence>
<keyword evidence="3" id="KW-1185">Reference proteome</keyword>
<sequence length="349" mass="38999">MAKKNLSKRKGQSKSVPRKNNLAKELSNPYSSGGGGVNFETRVQTSFVVLMLTGGCVPSLATDPITKIKLQAKANGYNTDDFVVFTKNTQTGSVSRLLAQVKHTITISESDTTFAEVIHQAWSDFRDPKKFLPKKDNFALVTGPISAKDIDNTRTILEWARHTEDASEFIRNVELAYFSNVAKRQKLKAFRKQLKRANKGVEIEDGELHEFLKCFHLLGFDLDVKAGVSLALLHSLISQCAEDNANSIWSQLLYEIQSFNQNAGTISRDSISMPLVEAFARKKVAVIPDEFSKPRVDEKTLKEIKNPHVVASAGLAGKWDEKNPNDQAILEMLTGQKFQDLIQKMRENL</sequence>
<evidence type="ECO:0000313" key="2">
    <source>
        <dbReference type="EMBL" id="TWU43714.1"/>
    </source>
</evidence>
<protein>
    <submittedName>
        <fullName evidence="2">Uncharacterized protein</fullName>
    </submittedName>
</protein>
<feature type="region of interest" description="Disordered" evidence="1">
    <location>
        <begin position="1"/>
        <end position="35"/>
    </location>
</feature>
<dbReference type="OrthoDB" id="580795at2"/>
<dbReference type="EMBL" id="SJPY01000002">
    <property type="protein sequence ID" value="TWU43714.1"/>
    <property type="molecule type" value="Genomic_DNA"/>
</dbReference>
<accession>A0A5C6E5C3</accession>
<gene>
    <name evidence="2" type="ORF">Q31b_12430</name>
</gene>
<evidence type="ECO:0000256" key="1">
    <source>
        <dbReference type="SAM" id="MobiDB-lite"/>
    </source>
</evidence>
<name>A0A5C6E5C3_9BACT</name>
<reference evidence="2 3" key="1">
    <citation type="submission" date="2019-02" db="EMBL/GenBank/DDBJ databases">
        <title>Deep-cultivation of Planctomycetes and their phenomic and genomic characterization uncovers novel biology.</title>
        <authorList>
            <person name="Wiegand S."/>
            <person name="Jogler M."/>
            <person name="Boedeker C."/>
            <person name="Pinto D."/>
            <person name="Vollmers J."/>
            <person name="Rivas-Marin E."/>
            <person name="Kohn T."/>
            <person name="Peeters S.H."/>
            <person name="Heuer A."/>
            <person name="Rast P."/>
            <person name="Oberbeckmann S."/>
            <person name="Bunk B."/>
            <person name="Jeske O."/>
            <person name="Meyerdierks A."/>
            <person name="Storesund J.E."/>
            <person name="Kallscheuer N."/>
            <person name="Luecker S."/>
            <person name="Lage O.M."/>
            <person name="Pohl T."/>
            <person name="Merkel B.J."/>
            <person name="Hornburger P."/>
            <person name="Mueller R.-W."/>
            <person name="Bruemmer F."/>
            <person name="Labrenz M."/>
            <person name="Spormann A.M."/>
            <person name="Op Den Camp H."/>
            <person name="Overmann J."/>
            <person name="Amann R."/>
            <person name="Jetten M.S.M."/>
            <person name="Mascher T."/>
            <person name="Medema M.H."/>
            <person name="Devos D.P."/>
            <person name="Kaster A.-K."/>
            <person name="Ovreas L."/>
            <person name="Rohde M."/>
            <person name="Galperin M.Y."/>
            <person name="Jogler C."/>
        </authorList>
    </citation>
    <scope>NUCLEOTIDE SEQUENCE [LARGE SCALE GENOMIC DNA]</scope>
    <source>
        <strain evidence="2 3">Q31b</strain>
    </source>
</reference>
<comment type="caution">
    <text evidence="2">The sequence shown here is derived from an EMBL/GenBank/DDBJ whole genome shotgun (WGS) entry which is preliminary data.</text>
</comment>
<dbReference type="RefSeq" id="WP_146598801.1">
    <property type="nucleotide sequence ID" value="NZ_SJPY01000002.1"/>
</dbReference>
<feature type="compositionally biased region" description="Basic residues" evidence="1">
    <location>
        <begin position="1"/>
        <end position="12"/>
    </location>
</feature>
<organism evidence="2 3">
    <name type="scientific">Novipirellula aureliae</name>
    <dbReference type="NCBI Taxonomy" id="2527966"/>
    <lineage>
        <taxon>Bacteria</taxon>
        <taxon>Pseudomonadati</taxon>
        <taxon>Planctomycetota</taxon>
        <taxon>Planctomycetia</taxon>
        <taxon>Pirellulales</taxon>
        <taxon>Pirellulaceae</taxon>
        <taxon>Novipirellula</taxon>
    </lineage>
</organism>
<dbReference type="Proteomes" id="UP000315471">
    <property type="component" value="Unassembled WGS sequence"/>
</dbReference>
<proteinExistence type="predicted"/>
<dbReference type="AlphaFoldDB" id="A0A5C6E5C3"/>